<name>A0A917CJI5_9HYPH</name>
<evidence type="ECO:0000256" key="1">
    <source>
        <dbReference type="ARBA" id="ARBA00022553"/>
    </source>
</evidence>
<evidence type="ECO:0000259" key="3">
    <source>
        <dbReference type="PROSITE" id="PS50110"/>
    </source>
</evidence>
<dbReference type="PANTHER" id="PTHR44591:SF25">
    <property type="entry name" value="CHEMOTAXIS TWO-COMPONENT RESPONSE REGULATOR"/>
    <property type="match status" value="1"/>
</dbReference>
<dbReference type="Pfam" id="PF00072">
    <property type="entry name" value="Response_reg"/>
    <property type="match status" value="1"/>
</dbReference>
<dbReference type="PROSITE" id="PS50110">
    <property type="entry name" value="RESPONSE_REGULATORY"/>
    <property type="match status" value="1"/>
</dbReference>
<dbReference type="GO" id="GO:0000160">
    <property type="term" value="P:phosphorelay signal transduction system"/>
    <property type="evidence" value="ECO:0007669"/>
    <property type="project" value="InterPro"/>
</dbReference>
<dbReference type="EMBL" id="BMCT01000015">
    <property type="protein sequence ID" value="GGF89449.1"/>
    <property type="molecule type" value="Genomic_DNA"/>
</dbReference>
<dbReference type="SMART" id="SM00448">
    <property type="entry name" value="REC"/>
    <property type="match status" value="1"/>
</dbReference>
<dbReference type="InterPro" id="IPR001789">
    <property type="entry name" value="Sig_transdc_resp-reg_receiver"/>
</dbReference>
<sequence length="130" mass="13968">MGEAVMMRADPIVHVIDDDISVRESVCLLLSTVGFDCREYETVQDFLSGHEPSVSGCIVLDVRLPGMSGLEFQSRLGQLGITLPVVMMTGHTEAPMTLKALNAGAAHFLTKPFQAQEMIDAVSSVMASAK</sequence>
<evidence type="ECO:0000313" key="5">
    <source>
        <dbReference type="Proteomes" id="UP000606044"/>
    </source>
</evidence>
<reference evidence="4" key="2">
    <citation type="submission" date="2020-09" db="EMBL/GenBank/DDBJ databases">
        <authorList>
            <person name="Sun Q."/>
            <person name="Sedlacek I."/>
        </authorList>
    </citation>
    <scope>NUCLEOTIDE SEQUENCE</scope>
    <source>
        <strain evidence="4">CCM 7897</strain>
    </source>
</reference>
<dbReference type="RefSeq" id="WP_188584253.1">
    <property type="nucleotide sequence ID" value="NZ_BMCT01000015.1"/>
</dbReference>
<reference evidence="4" key="1">
    <citation type="journal article" date="2014" name="Int. J. Syst. Evol. Microbiol.">
        <title>Complete genome sequence of Corynebacterium casei LMG S-19264T (=DSM 44701T), isolated from a smear-ripened cheese.</title>
        <authorList>
            <consortium name="US DOE Joint Genome Institute (JGI-PGF)"/>
            <person name="Walter F."/>
            <person name="Albersmeier A."/>
            <person name="Kalinowski J."/>
            <person name="Ruckert C."/>
        </authorList>
    </citation>
    <scope>NUCLEOTIDE SEQUENCE</scope>
    <source>
        <strain evidence="4">CCM 7897</strain>
    </source>
</reference>
<accession>A0A917CJI5</accession>
<organism evidence="4 5">
    <name type="scientific">Azorhizobium oxalatiphilum</name>
    <dbReference type="NCBI Taxonomy" id="980631"/>
    <lineage>
        <taxon>Bacteria</taxon>
        <taxon>Pseudomonadati</taxon>
        <taxon>Pseudomonadota</taxon>
        <taxon>Alphaproteobacteria</taxon>
        <taxon>Hyphomicrobiales</taxon>
        <taxon>Xanthobacteraceae</taxon>
        <taxon>Azorhizobium</taxon>
    </lineage>
</organism>
<dbReference type="PANTHER" id="PTHR44591">
    <property type="entry name" value="STRESS RESPONSE REGULATOR PROTEIN 1"/>
    <property type="match status" value="1"/>
</dbReference>
<dbReference type="AlphaFoldDB" id="A0A917CJI5"/>
<feature type="domain" description="Response regulatory" evidence="3">
    <location>
        <begin position="12"/>
        <end position="126"/>
    </location>
</feature>
<evidence type="ECO:0000256" key="2">
    <source>
        <dbReference type="PROSITE-ProRule" id="PRU00169"/>
    </source>
</evidence>
<proteinExistence type="predicted"/>
<gene>
    <name evidence="4" type="ORF">GCM10007301_56700</name>
</gene>
<comment type="caution">
    <text evidence="4">The sequence shown here is derived from an EMBL/GenBank/DDBJ whole genome shotgun (WGS) entry which is preliminary data.</text>
</comment>
<keyword evidence="1 2" id="KW-0597">Phosphoprotein</keyword>
<dbReference type="SUPFAM" id="SSF52172">
    <property type="entry name" value="CheY-like"/>
    <property type="match status" value="1"/>
</dbReference>
<feature type="modified residue" description="4-aspartylphosphate" evidence="2">
    <location>
        <position position="61"/>
    </location>
</feature>
<keyword evidence="5" id="KW-1185">Reference proteome</keyword>
<dbReference type="Gene3D" id="3.40.50.2300">
    <property type="match status" value="1"/>
</dbReference>
<evidence type="ECO:0000313" key="4">
    <source>
        <dbReference type="EMBL" id="GGF89449.1"/>
    </source>
</evidence>
<dbReference type="InterPro" id="IPR011006">
    <property type="entry name" value="CheY-like_superfamily"/>
</dbReference>
<dbReference type="Proteomes" id="UP000606044">
    <property type="component" value="Unassembled WGS sequence"/>
</dbReference>
<dbReference type="InterPro" id="IPR050595">
    <property type="entry name" value="Bact_response_regulator"/>
</dbReference>
<protein>
    <recommendedName>
        <fullName evidence="3">Response regulatory domain-containing protein</fullName>
    </recommendedName>
</protein>